<proteinExistence type="predicted"/>
<name>A0A699KPB4_TANCI</name>
<gene>
    <name evidence="2" type="ORF">Tci_670836</name>
</gene>
<feature type="coiled-coil region" evidence="1">
    <location>
        <begin position="102"/>
        <end position="136"/>
    </location>
</feature>
<protein>
    <submittedName>
        <fullName evidence="2">Uncharacterized protein</fullName>
    </submittedName>
</protein>
<comment type="caution">
    <text evidence="2">The sequence shown here is derived from an EMBL/GenBank/DDBJ whole genome shotgun (WGS) entry which is preliminary data.</text>
</comment>
<organism evidence="2">
    <name type="scientific">Tanacetum cinerariifolium</name>
    <name type="common">Dalmatian daisy</name>
    <name type="synonym">Chrysanthemum cinerariifolium</name>
    <dbReference type="NCBI Taxonomy" id="118510"/>
    <lineage>
        <taxon>Eukaryota</taxon>
        <taxon>Viridiplantae</taxon>
        <taxon>Streptophyta</taxon>
        <taxon>Embryophyta</taxon>
        <taxon>Tracheophyta</taxon>
        <taxon>Spermatophyta</taxon>
        <taxon>Magnoliopsida</taxon>
        <taxon>eudicotyledons</taxon>
        <taxon>Gunneridae</taxon>
        <taxon>Pentapetalae</taxon>
        <taxon>asterids</taxon>
        <taxon>campanulids</taxon>
        <taxon>Asterales</taxon>
        <taxon>Asteraceae</taxon>
        <taxon>Asteroideae</taxon>
        <taxon>Anthemideae</taxon>
        <taxon>Anthemidinae</taxon>
        <taxon>Tanacetum</taxon>
    </lineage>
</organism>
<keyword evidence="1" id="KW-0175">Coiled coil</keyword>
<evidence type="ECO:0000313" key="2">
    <source>
        <dbReference type="EMBL" id="GFA98864.1"/>
    </source>
</evidence>
<reference evidence="2" key="1">
    <citation type="journal article" date="2019" name="Sci. Rep.">
        <title>Draft genome of Tanacetum cinerariifolium, the natural source of mosquito coil.</title>
        <authorList>
            <person name="Yamashiro T."/>
            <person name="Shiraishi A."/>
            <person name="Satake H."/>
            <person name="Nakayama K."/>
        </authorList>
    </citation>
    <scope>NUCLEOTIDE SEQUENCE</scope>
</reference>
<sequence length="173" mass="20267">MEEMDLRWQMSMLTMRARRKWSATTATRGDILLGSAELQETKTTSTRKPQEENEQILKDLKKSELMVLGYKTGLKSVEERLEFFKTNESIYLEDIKVFKVEIQMKDIAIRELRKKLKIAQKEKDVIQLSVEKFENASKDKFVSKPVVENYKAKSSKEETKKVKENNDALIIEE</sequence>
<dbReference type="AlphaFoldDB" id="A0A699KPB4"/>
<evidence type="ECO:0000256" key="1">
    <source>
        <dbReference type="SAM" id="Coils"/>
    </source>
</evidence>
<dbReference type="EMBL" id="BKCJ010528318">
    <property type="protein sequence ID" value="GFA98864.1"/>
    <property type="molecule type" value="Genomic_DNA"/>
</dbReference>
<accession>A0A699KPB4</accession>